<evidence type="ECO:0000313" key="2">
    <source>
        <dbReference type="Proteomes" id="UP000479710"/>
    </source>
</evidence>
<dbReference type="InterPro" id="IPR009003">
    <property type="entry name" value="Peptidase_S1_PA"/>
</dbReference>
<accession>A0A6G1D5U5</accession>
<dbReference type="PANTHER" id="PTHR18868:SF37">
    <property type="entry name" value="OS07G0665300 PROTEIN"/>
    <property type="match status" value="1"/>
</dbReference>
<comment type="caution">
    <text evidence="1">The sequence shown here is derived from an EMBL/GenBank/DDBJ whole genome shotgun (WGS) entry which is preliminary data.</text>
</comment>
<proteinExistence type="predicted"/>
<gene>
    <name evidence="1" type="ORF">E2562_020497</name>
</gene>
<dbReference type="OrthoDB" id="4217619at2759"/>
<dbReference type="InterPro" id="IPR043504">
    <property type="entry name" value="Peptidase_S1_PA_chymotrypsin"/>
</dbReference>
<dbReference type="SUPFAM" id="SSF50494">
    <property type="entry name" value="Trypsin-like serine proteases"/>
    <property type="match status" value="2"/>
</dbReference>
<evidence type="ECO:0000313" key="1">
    <source>
        <dbReference type="EMBL" id="KAF0907756.1"/>
    </source>
</evidence>
<dbReference type="Gene3D" id="2.40.10.120">
    <property type="match status" value="1"/>
</dbReference>
<dbReference type="Gene3D" id="2.40.10.10">
    <property type="entry name" value="Trypsin-like serine proteases"/>
    <property type="match status" value="2"/>
</dbReference>
<dbReference type="PANTHER" id="PTHR18868">
    <property type="entry name" value="OS07G0665300 PROTEIN-RELATED"/>
    <property type="match status" value="1"/>
</dbReference>
<sequence>MGVSEWTANFADWNDHSTRAIEVRLPKKQVGYGWLRHYDLQYNIAVIGTKFFPGLQATNLEHQLKFESHSKVVAVGRCFKSGKLMATSGVLTDDPSGVYRKELMISTCEITMVGVGGPLIDLDGNFVGMNFYAKERTPFLPRSTIIECLVNFNTYRGKIKQLDSTIGRSTNEIQESPATPESFLELFAGCPDIVYLRLGRSCGEDENKQQESSSDSEDKPIEIDPFELKSLSFLPVGDRDEFGKFLIKDLTSKGYPLPAILDPGMHLVNTFEHEFADDIWSELTKKVASSMSRIVVSLASFNGEERIFACTGIFIGCNESNTRILTSASLVRASDDENKINDNLKIVVHLPNKQQTVGTLQHYNLHYNVAIVSIRGFRCLRTEEFHDPGEIKHHKKVLSIGRVFKSGKLMATGGILTDKPCKLDCKELMVSTCRISKAGIGGPLIDFHGNFIGLNFYGRKETPFLPRDTIMKLLSYFDGKGDVSPEIMDNQNRNRWPVPEMRWYYPSFSKPKPLTIEMPKYVKY</sequence>
<name>A0A6G1D5U5_9ORYZ</name>
<organism evidence="1 2">
    <name type="scientific">Oryza meyeriana var. granulata</name>
    <dbReference type="NCBI Taxonomy" id="110450"/>
    <lineage>
        <taxon>Eukaryota</taxon>
        <taxon>Viridiplantae</taxon>
        <taxon>Streptophyta</taxon>
        <taxon>Embryophyta</taxon>
        <taxon>Tracheophyta</taxon>
        <taxon>Spermatophyta</taxon>
        <taxon>Magnoliopsida</taxon>
        <taxon>Liliopsida</taxon>
        <taxon>Poales</taxon>
        <taxon>Poaceae</taxon>
        <taxon>BOP clade</taxon>
        <taxon>Oryzoideae</taxon>
        <taxon>Oryzeae</taxon>
        <taxon>Oryzinae</taxon>
        <taxon>Oryza</taxon>
        <taxon>Oryza meyeriana</taxon>
    </lineage>
</organism>
<protein>
    <submittedName>
        <fullName evidence="1">Uncharacterized protein</fullName>
    </submittedName>
</protein>
<dbReference type="EMBL" id="SPHZ02000007">
    <property type="protein sequence ID" value="KAF0907756.1"/>
    <property type="molecule type" value="Genomic_DNA"/>
</dbReference>
<dbReference type="Proteomes" id="UP000479710">
    <property type="component" value="Unassembled WGS sequence"/>
</dbReference>
<dbReference type="Pfam" id="PF13365">
    <property type="entry name" value="Trypsin_2"/>
    <property type="match status" value="1"/>
</dbReference>
<reference evidence="1 2" key="1">
    <citation type="submission" date="2019-11" db="EMBL/GenBank/DDBJ databases">
        <title>Whole genome sequence of Oryza granulata.</title>
        <authorList>
            <person name="Li W."/>
        </authorList>
    </citation>
    <scope>NUCLEOTIDE SEQUENCE [LARGE SCALE GENOMIC DNA]</scope>
    <source>
        <strain evidence="2">cv. Menghai</strain>
        <tissue evidence="1">Leaf</tissue>
    </source>
</reference>
<dbReference type="AlphaFoldDB" id="A0A6G1D5U5"/>
<keyword evidence="2" id="KW-1185">Reference proteome</keyword>